<dbReference type="SMART" id="SM00448">
    <property type="entry name" value="REC"/>
    <property type="match status" value="1"/>
</dbReference>
<dbReference type="Gene3D" id="3.40.50.2300">
    <property type="match status" value="1"/>
</dbReference>
<dbReference type="InterPro" id="IPR011006">
    <property type="entry name" value="CheY-like_superfamily"/>
</dbReference>
<evidence type="ECO:0000256" key="2">
    <source>
        <dbReference type="PROSITE-ProRule" id="PRU00169"/>
    </source>
</evidence>
<sequence>MTAVKSAPTACALVSIVDDDPFVLTAASSLVRSFGWHAKAFASAQDFLAADVAGSTDCLICDIGLDDLDGIALLARMQGEGLSVPTVFITALASHGVRERAMRQGALCVIEKPIDAGELESWVQRALAEARAQ</sequence>
<evidence type="ECO:0000313" key="5">
    <source>
        <dbReference type="Proteomes" id="UP001285263"/>
    </source>
</evidence>
<gene>
    <name evidence="4" type="ORF">SNE35_20365</name>
</gene>
<organism evidence="4 5">
    <name type="scientific">Roseateles agri</name>
    <dbReference type="NCBI Taxonomy" id="3098619"/>
    <lineage>
        <taxon>Bacteria</taxon>
        <taxon>Pseudomonadati</taxon>
        <taxon>Pseudomonadota</taxon>
        <taxon>Betaproteobacteria</taxon>
        <taxon>Burkholderiales</taxon>
        <taxon>Sphaerotilaceae</taxon>
        <taxon>Roseateles</taxon>
    </lineage>
</organism>
<feature type="domain" description="Response regulatory" evidence="3">
    <location>
        <begin position="13"/>
        <end position="127"/>
    </location>
</feature>
<evidence type="ECO:0000256" key="1">
    <source>
        <dbReference type="ARBA" id="ARBA00022553"/>
    </source>
</evidence>
<dbReference type="EMBL" id="JAXCLA010000006">
    <property type="protein sequence ID" value="MDY0746878.1"/>
    <property type="molecule type" value="Genomic_DNA"/>
</dbReference>
<keyword evidence="1 2" id="KW-0597">Phosphoprotein</keyword>
<dbReference type="Proteomes" id="UP001285263">
    <property type="component" value="Unassembled WGS sequence"/>
</dbReference>
<evidence type="ECO:0000313" key="4">
    <source>
        <dbReference type="EMBL" id="MDY0746878.1"/>
    </source>
</evidence>
<accession>A0ABU5DKP9</accession>
<comment type="caution">
    <text evidence="4">The sequence shown here is derived from an EMBL/GenBank/DDBJ whole genome shotgun (WGS) entry which is preliminary data.</text>
</comment>
<dbReference type="InterPro" id="IPR050595">
    <property type="entry name" value="Bact_response_regulator"/>
</dbReference>
<dbReference type="SUPFAM" id="SSF52172">
    <property type="entry name" value="CheY-like"/>
    <property type="match status" value="1"/>
</dbReference>
<dbReference type="PROSITE" id="PS50110">
    <property type="entry name" value="RESPONSE_REGULATORY"/>
    <property type="match status" value="1"/>
</dbReference>
<keyword evidence="5" id="KW-1185">Reference proteome</keyword>
<reference evidence="4 5" key="1">
    <citation type="submission" date="2023-11" db="EMBL/GenBank/DDBJ databases">
        <title>Paucibacter sp. nov., isolated from fresh soil in Korea.</title>
        <authorList>
            <person name="Le N.T.T."/>
        </authorList>
    </citation>
    <scope>NUCLEOTIDE SEQUENCE [LARGE SCALE GENOMIC DNA]</scope>
    <source>
        <strain evidence="4 5">R3-3</strain>
    </source>
</reference>
<dbReference type="RefSeq" id="WP_320424837.1">
    <property type="nucleotide sequence ID" value="NZ_JAXCLA010000006.1"/>
</dbReference>
<dbReference type="InterPro" id="IPR001789">
    <property type="entry name" value="Sig_transdc_resp-reg_receiver"/>
</dbReference>
<dbReference type="Pfam" id="PF00072">
    <property type="entry name" value="Response_reg"/>
    <property type="match status" value="1"/>
</dbReference>
<dbReference type="PANTHER" id="PTHR44591">
    <property type="entry name" value="STRESS RESPONSE REGULATOR PROTEIN 1"/>
    <property type="match status" value="1"/>
</dbReference>
<name>A0ABU5DKP9_9BURK</name>
<proteinExistence type="predicted"/>
<protein>
    <submittedName>
        <fullName evidence="4">Response regulator</fullName>
    </submittedName>
</protein>
<feature type="modified residue" description="4-aspartylphosphate" evidence="2">
    <location>
        <position position="62"/>
    </location>
</feature>
<evidence type="ECO:0000259" key="3">
    <source>
        <dbReference type="PROSITE" id="PS50110"/>
    </source>
</evidence>
<dbReference type="PANTHER" id="PTHR44591:SF25">
    <property type="entry name" value="CHEMOTAXIS TWO-COMPONENT RESPONSE REGULATOR"/>
    <property type="match status" value="1"/>
</dbReference>